<comment type="caution">
    <text evidence="2">The sequence shown here is derived from an EMBL/GenBank/DDBJ whole genome shotgun (WGS) entry which is preliminary data.</text>
</comment>
<evidence type="ECO:0000313" key="3">
    <source>
        <dbReference type="Proteomes" id="UP000287872"/>
    </source>
</evidence>
<feature type="compositionally biased region" description="Basic and acidic residues" evidence="1">
    <location>
        <begin position="35"/>
        <end position="44"/>
    </location>
</feature>
<dbReference type="EMBL" id="BHYK01000024">
    <property type="protein sequence ID" value="GCD11940.1"/>
    <property type="molecule type" value="Genomic_DNA"/>
</dbReference>
<dbReference type="RefSeq" id="WP_267901299.1">
    <property type="nucleotide sequence ID" value="NZ_BHYK01000024.1"/>
</dbReference>
<proteinExistence type="predicted"/>
<protein>
    <submittedName>
        <fullName evidence="2">Uncharacterized protein</fullName>
    </submittedName>
</protein>
<dbReference type="Proteomes" id="UP000287872">
    <property type="component" value="Unassembled WGS sequence"/>
</dbReference>
<organism evidence="2 3">
    <name type="scientific">Clostridium tagluense</name>
    <dbReference type="NCBI Taxonomy" id="360422"/>
    <lineage>
        <taxon>Bacteria</taxon>
        <taxon>Bacillati</taxon>
        <taxon>Bacillota</taxon>
        <taxon>Clostridia</taxon>
        <taxon>Eubacteriales</taxon>
        <taxon>Clostridiaceae</taxon>
        <taxon>Clostridium</taxon>
    </lineage>
</organism>
<gene>
    <name evidence="2" type="ORF">Ctaglu_35630</name>
</gene>
<dbReference type="AlphaFoldDB" id="A0A401UQZ7"/>
<feature type="region of interest" description="Disordered" evidence="1">
    <location>
        <begin position="1"/>
        <end position="44"/>
    </location>
</feature>
<evidence type="ECO:0000256" key="1">
    <source>
        <dbReference type="SAM" id="MobiDB-lite"/>
    </source>
</evidence>
<sequence length="44" mass="5017">MPNKPTKMNIQNDLNKRHNKPGIVDAEDEPVNNKPIKDAKKTFS</sequence>
<accession>A0A401UQZ7</accession>
<feature type="compositionally biased region" description="Polar residues" evidence="1">
    <location>
        <begin position="1"/>
        <end position="13"/>
    </location>
</feature>
<name>A0A401UQZ7_9CLOT</name>
<evidence type="ECO:0000313" key="2">
    <source>
        <dbReference type="EMBL" id="GCD11940.1"/>
    </source>
</evidence>
<reference evidence="2 3" key="1">
    <citation type="submission" date="2018-11" db="EMBL/GenBank/DDBJ databases">
        <title>Genome sequencing and assembly of Clostridium tagluense strain A121.</title>
        <authorList>
            <person name="Murakami T."/>
            <person name="Segawa T."/>
            <person name="Shcherbakova V.A."/>
            <person name="Mori H."/>
            <person name="Yoshimura Y."/>
        </authorList>
    </citation>
    <scope>NUCLEOTIDE SEQUENCE [LARGE SCALE GENOMIC DNA]</scope>
    <source>
        <strain evidence="2 3">A121</strain>
    </source>
</reference>
<keyword evidence="3" id="KW-1185">Reference proteome</keyword>